<dbReference type="PRINTS" id="PR01021">
    <property type="entry name" value="OMPADOMAIN"/>
</dbReference>
<evidence type="ECO:0000256" key="3">
    <source>
        <dbReference type="ARBA" id="ARBA00023237"/>
    </source>
</evidence>
<dbReference type="InterPro" id="IPR036737">
    <property type="entry name" value="OmpA-like_sf"/>
</dbReference>
<dbReference type="InterPro" id="IPR006664">
    <property type="entry name" value="OMP_bac"/>
</dbReference>
<dbReference type="Gene3D" id="3.30.1330.60">
    <property type="entry name" value="OmpA-like domain"/>
    <property type="match status" value="1"/>
</dbReference>
<dbReference type="EMBL" id="LVJZ01000004">
    <property type="protein sequence ID" value="ODB94445.1"/>
    <property type="molecule type" value="Genomic_DNA"/>
</dbReference>
<comment type="subcellular location">
    <subcellularLocation>
        <location evidence="1">Cell outer membrane</location>
    </subcellularLocation>
</comment>
<dbReference type="SUPFAM" id="SSF103088">
    <property type="entry name" value="OmpA-like"/>
    <property type="match status" value="1"/>
</dbReference>
<dbReference type="GO" id="GO:0009279">
    <property type="term" value="C:cell outer membrane"/>
    <property type="evidence" value="ECO:0007669"/>
    <property type="project" value="UniProtKB-SubCell"/>
</dbReference>
<evidence type="ECO:0000256" key="5">
    <source>
        <dbReference type="SAM" id="SignalP"/>
    </source>
</evidence>
<keyword evidence="3" id="KW-0998">Cell outer membrane</keyword>
<evidence type="ECO:0000313" key="8">
    <source>
        <dbReference type="Proteomes" id="UP000094849"/>
    </source>
</evidence>
<evidence type="ECO:0000259" key="6">
    <source>
        <dbReference type="PROSITE" id="PS51123"/>
    </source>
</evidence>
<organism evidence="7 8">
    <name type="scientific">Candidatus Thiodiazotropha endoloripes</name>
    <dbReference type="NCBI Taxonomy" id="1818881"/>
    <lineage>
        <taxon>Bacteria</taxon>
        <taxon>Pseudomonadati</taxon>
        <taxon>Pseudomonadota</taxon>
        <taxon>Gammaproteobacteria</taxon>
        <taxon>Chromatiales</taxon>
        <taxon>Sedimenticolaceae</taxon>
        <taxon>Candidatus Thiodiazotropha</taxon>
    </lineage>
</organism>
<protein>
    <recommendedName>
        <fullName evidence="6">OmpA-like domain-containing protein</fullName>
    </recommendedName>
</protein>
<dbReference type="PANTHER" id="PTHR30329">
    <property type="entry name" value="STATOR ELEMENT OF FLAGELLAR MOTOR COMPLEX"/>
    <property type="match status" value="1"/>
</dbReference>
<feature type="chain" id="PRO_5009118869" description="OmpA-like domain-containing protein" evidence="5">
    <location>
        <begin position="22"/>
        <end position="228"/>
    </location>
</feature>
<evidence type="ECO:0000256" key="2">
    <source>
        <dbReference type="ARBA" id="ARBA00023136"/>
    </source>
</evidence>
<reference evidence="7 8" key="1">
    <citation type="submission" date="2016-03" db="EMBL/GenBank/DDBJ databases">
        <title>Chemosynthetic sulphur-oxidizing symbionts of marine invertebrate animals are capable of nitrogen fixation.</title>
        <authorList>
            <person name="Petersen J.M."/>
            <person name="Kemper A."/>
            <person name="Gruber-Vodicka H."/>
            <person name="Cardini U."/>
            <person name="Geest Mvander."/>
            <person name="Kleiner M."/>
            <person name="Bulgheresi S."/>
            <person name="Fussmann M."/>
            <person name="Herbold C."/>
            <person name="Seah B.K.B."/>
            <person name="Antony C.Paul."/>
            <person name="Liu D."/>
            <person name="Belitz A."/>
            <person name="Weber M."/>
        </authorList>
    </citation>
    <scope>NUCLEOTIDE SEQUENCE [LARGE SCALE GENOMIC DNA]</scope>
    <source>
        <strain evidence="7">G_D</strain>
    </source>
</reference>
<evidence type="ECO:0000256" key="1">
    <source>
        <dbReference type="ARBA" id="ARBA00004442"/>
    </source>
</evidence>
<keyword evidence="2 4" id="KW-0472">Membrane</keyword>
<dbReference type="STRING" id="1818881.A3196_18115"/>
<dbReference type="PROSITE" id="PS51123">
    <property type="entry name" value="OMPA_2"/>
    <property type="match status" value="1"/>
</dbReference>
<dbReference type="InterPro" id="IPR050330">
    <property type="entry name" value="Bact_OuterMem_StrucFunc"/>
</dbReference>
<keyword evidence="5" id="KW-0732">Signal</keyword>
<feature type="domain" description="OmpA-like" evidence="6">
    <location>
        <begin position="109"/>
        <end position="226"/>
    </location>
</feature>
<proteinExistence type="predicted"/>
<dbReference type="CDD" id="cd07185">
    <property type="entry name" value="OmpA_C-like"/>
    <property type="match status" value="1"/>
</dbReference>
<evidence type="ECO:0000256" key="4">
    <source>
        <dbReference type="PROSITE-ProRule" id="PRU00473"/>
    </source>
</evidence>
<feature type="signal peptide" evidence="5">
    <location>
        <begin position="1"/>
        <end position="21"/>
    </location>
</feature>
<dbReference type="Proteomes" id="UP000094849">
    <property type="component" value="Unassembled WGS sequence"/>
</dbReference>
<dbReference type="Pfam" id="PF00691">
    <property type="entry name" value="OmpA"/>
    <property type="match status" value="1"/>
</dbReference>
<keyword evidence="8" id="KW-1185">Reference proteome</keyword>
<dbReference type="RefSeq" id="WP_162273712.1">
    <property type="nucleotide sequence ID" value="NZ_LVJZ01000004.1"/>
</dbReference>
<sequence>MKKHLIIVSLAGLMLQTPAFAQEQVETAPKEGFYGSLLGMLAGGLLGGPPGAVLGFTSGAVIGDLHAENEKLELAAKAPPKSQSESDFLLTQAHAHQQQFEQQQQDGSLLALQEGFSFCLGFRTGSSQIEPKMVEQLNSLAEMLKAFPQFQLLVEAGADQRGTEAFNHQLSRKRAEAVATMLIDAGLSSERIKLRYQGESAAIYPLTDVEGLAFDRMVQLTLLHGDAS</sequence>
<accession>A0A1E2UIL7</accession>
<comment type="caution">
    <text evidence="7">The sequence shown here is derived from an EMBL/GenBank/DDBJ whole genome shotgun (WGS) entry which is preliminary data.</text>
</comment>
<evidence type="ECO:0000313" key="7">
    <source>
        <dbReference type="EMBL" id="ODB94445.1"/>
    </source>
</evidence>
<dbReference type="InterPro" id="IPR006665">
    <property type="entry name" value="OmpA-like"/>
</dbReference>
<name>A0A1E2UIL7_9GAMM</name>
<dbReference type="PANTHER" id="PTHR30329:SF21">
    <property type="entry name" value="LIPOPROTEIN YIAD-RELATED"/>
    <property type="match status" value="1"/>
</dbReference>
<dbReference type="AlphaFoldDB" id="A0A1E2UIL7"/>
<gene>
    <name evidence="7" type="ORF">A3196_18115</name>
</gene>